<keyword evidence="4" id="KW-1185">Reference proteome</keyword>
<sequence length="277" mass="32073">MKSDSQKSHKSFHEDFSKSKSRYFYYGSTGRKADFKFNMGIDSPTDSEEKIVSFKLDPLDEAGPGKGPEIISKKFTHFGTYSTRLKVPDVKDKQPNVGAVVGYFNYYDDDKKGLSEIDFEWLIADPSIIYIGTWTGEHGKLQRIGRIINLAKGEILETISKINYDGTPTALEGRQNMPESIQAIENYDASSQFYTYGFDWKSDRLRWWMIHPETADTVTLWDYQGSKLGIPQHSSKYRMNFWHTKDWAVEGNPNSLEKPNFPFELEVDWMEYMPEKN</sequence>
<evidence type="ECO:0000256" key="1">
    <source>
        <dbReference type="ARBA" id="ARBA00006865"/>
    </source>
</evidence>
<gene>
    <name evidence="3" type="ORF">FHS59_002523</name>
</gene>
<dbReference type="CDD" id="cd00413">
    <property type="entry name" value="Glyco_hydrolase_16"/>
    <property type="match status" value="1"/>
</dbReference>
<feature type="domain" description="GH16" evidence="2">
    <location>
        <begin position="3"/>
        <end position="277"/>
    </location>
</feature>
<evidence type="ECO:0000259" key="2">
    <source>
        <dbReference type="PROSITE" id="PS51762"/>
    </source>
</evidence>
<dbReference type="SUPFAM" id="SSF49899">
    <property type="entry name" value="Concanavalin A-like lectins/glucanases"/>
    <property type="match status" value="1"/>
</dbReference>
<dbReference type="InterPro" id="IPR000757">
    <property type="entry name" value="Beta-glucanase-like"/>
</dbReference>
<comment type="caution">
    <text evidence="3">The sequence shown here is derived from an EMBL/GenBank/DDBJ whole genome shotgun (WGS) entry which is preliminary data.</text>
</comment>
<evidence type="ECO:0000313" key="4">
    <source>
        <dbReference type="Proteomes" id="UP000588604"/>
    </source>
</evidence>
<dbReference type="EMBL" id="JACIJO010000002">
    <property type="protein sequence ID" value="MBB6326895.1"/>
    <property type="molecule type" value="Genomic_DNA"/>
</dbReference>
<dbReference type="InterPro" id="IPR013320">
    <property type="entry name" value="ConA-like_dom_sf"/>
</dbReference>
<dbReference type="RefSeq" id="WP_246388423.1">
    <property type="nucleotide sequence ID" value="NZ_JACIJO010000002.1"/>
</dbReference>
<evidence type="ECO:0000313" key="3">
    <source>
        <dbReference type="EMBL" id="MBB6326895.1"/>
    </source>
</evidence>
<dbReference type="Gene3D" id="2.60.120.200">
    <property type="match status" value="1"/>
</dbReference>
<protein>
    <submittedName>
        <fullName evidence="3">Beta-glucanase (GH16 family)</fullName>
    </submittedName>
</protein>
<proteinExistence type="inferred from homology"/>
<organism evidence="3 4">
    <name type="scientific">Algoriphagus iocasae</name>
    <dbReference type="NCBI Taxonomy" id="1836499"/>
    <lineage>
        <taxon>Bacteria</taxon>
        <taxon>Pseudomonadati</taxon>
        <taxon>Bacteroidota</taxon>
        <taxon>Cytophagia</taxon>
        <taxon>Cytophagales</taxon>
        <taxon>Cyclobacteriaceae</taxon>
        <taxon>Algoriphagus</taxon>
    </lineage>
</organism>
<dbReference type="GO" id="GO:0005975">
    <property type="term" value="P:carbohydrate metabolic process"/>
    <property type="evidence" value="ECO:0007669"/>
    <property type="project" value="InterPro"/>
</dbReference>
<comment type="similarity">
    <text evidence="1">Belongs to the glycosyl hydrolase 16 family.</text>
</comment>
<accession>A0A841MWP1</accession>
<dbReference type="PROSITE" id="PS51762">
    <property type="entry name" value="GH16_2"/>
    <property type="match status" value="1"/>
</dbReference>
<name>A0A841MWP1_9BACT</name>
<reference evidence="3 4" key="1">
    <citation type="submission" date="2020-08" db="EMBL/GenBank/DDBJ databases">
        <title>Genomic Encyclopedia of Type Strains, Phase IV (KMG-IV): sequencing the most valuable type-strain genomes for metagenomic binning, comparative biology and taxonomic classification.</title>
        <authorList>
            <person name="Goeker M."/>
        </authorList>
    </citation>
    <scope>NUCLEOTIDE SEQUENCE [LARGE SCALE GENOMIC DNA]</scope>
    <source>
        <strain evidence="3 4">DSM 102044</strain>
    </source>
</reference>
<dbReference type="AlphaFoldDB" id="A0A841MWP1"/>
<dbReference type="Proteomes" id="UP000588604">
    <property type="component" value="Unassembled WGS sequence"/>
</dbReference>
<dbReference type="GO" id="GO:0004553">
    <property type="term" value="F:hydrolase activity, hydrolyzing O-glycosyl compounds"/>
    <property type="evidence" value="ECO:0007669"/>
    <property type="project" value="InterPro"/>
</dbReference>